<dbReference type="NCBIfam" id="NF007915">
    <property type="entry name" value="PRK10629.1"/>
    <property type="match status" value="1"/>
</dbReference>
<keyword evidence="1" id="KW-1003">Cell membrane</keyword>
<gene>
    <name evidence="7" type="primary">mzrA</name>
    <name evidence="7" type="ORF">ACFP73_02525</name>
</gene>
<reference evidence="8" key="1">
    <citation type="journal article" date="2019" name="Int. J. Syst. Evol. Microbiol.">
        <title>The Global Catalogue of Microorganisms (GCM) 10K type strain sequencing project: providing services to taxonomists for standard genome sequencing and annotation.</title>
        <authorList>
            <consortium name="The Broad Institute Genomics Platform"/>
            <consortium name="The Broad Institute Genome Sequencing Center for Infectious Disease"/>
            <person name="Wu L."/>
            <person name="Ma J."/>
        </authorList>
    </citation>
    <scope>NUCLEOTIDE SEQUENCE [LARGE SCALE GENOMIC DNA]</scope>
    <source>
        <strain evidence="8">CGMCC 4.1530</strain>
    </source>
</reference>
<dbReference type="Gene3D" id="3.30.70.260">
    <property type="match status" value="1"/>
</dbReference>
<evidence type="ECO:0000259" key="6">
    <source>
        <dbReference type="Pfam" id="PF13721"/>
    </source>
</evidence>
<name>A0ABW1VK54_9GAMM</name>
<dbReference type="RefSeq" id="WP_212707075.1">
    <property type="nucleotide sequence ID" value="NZ_BAAAFW010000050.1"/>
</dbReference>
<dbReference type="Proteomes" id="UP001596215">
    <property type="component" value="Unassembled WGS sequence"/>
</dbReference>
<dbReference type="Pfam" id="PF13721">
    <property type="entry name" value="SecD-TM1"/>
    <property type="match status" value="1"/>
</dbReference>
<evidence type="ECO:0000313" key="8">
    <source>
        <dbReference type="Proteomes" id="UP001596215"/>
    </source>
</evidence>
<evidence type="ECO:0000256" key="2">
    <source>
        <dbReference type="ARBA" id="ARBA00022692"/>
    </source>
</evidence>
<keyword evidence="8" id="KW-1185">Reference proteome</keyword>
<evidence type="ECO:0000256" key="4">
    <source>
        <dbReference type="ARBA" id="ARBA00023136"/>
    </source>
</evidence>
<keyword evidence="3 5" id="KW-1133">Transmembrane helix</keyword>
<dbReference type="InterPro" id="IPR027398">
    <property type="entry name" value="SecD-TM"/>
</dbReference>
<dbReference type="EMBL" id="JBHSUC010000002">
    <property type="protein sequence ID" value="MFC6360980.1"/>
    <property type="molecule type" value="Genomic_DNA"/>
</dbReference>
<evidence type="ECO:0000256" key="1">
    <source>
        <dbReference type="ARBA" id="ARBA00022475"/>
    </source>
</evidence>
<proteinExistence type="predicted"/>
<evidence type="ECO:0000256" key="3">
    <source>
        <dbReference type="ARBA" id="ARBA00022989"/>
    </source>
</evidence>
<sequence>MHSRNVFIRYRLAALLAISCILVITGVILTSDFLQETPQVRIGVTYKGTNLPDGFFIYQQLSARGIIIKSITPEQDMLVIRLESEDQRLEAQKLLRQILSDAYTSV</sequence>
<organism evidence="7 8">
    <name type="scientific">Tatumella punctata</name>
    <dbReference type="NCBI Taxonomy" id="399969"/>
    <lineage>
        <taxon>Bacteria</taxon>
        <taxon>Pseudomonadati</taxon>
        <taxon>Pseudomonadota</taxon>
        <taxon>Gammaproteobacteria</taxon>
        <taxon>Enterobacterales</taxon>
        <taxon>Erwiniaceae</taxon>
        <taxon>Tatumella</taxon>
    </lineage>
</organism>
<keyword evidence="2 5" id="KW-0812">Transmembrane</keyword>
<protein>
    <submittedName>
        <fullName evidence="7">EnvZ/OmpR regulon moderator MzrA</fullName>
    </submittedName>
</protein>
<feature type="domain" description="SecD export protein N-terminal TM" evidence="6">
    <location>
        <begin position="16"/>
        <end position="104"/>
    </location>
</feature>
<keyword evidence="4 5" id="KW-0472">Membrane</keyword>
<evidence type="ECO:0000313" key="7">
    <source>
        <dbReference type="EMBL" id="MFC6360980.1"/>
    </source>
</evidence>
<comment type="caution">
    <text evidence="7">The sequence shown here is derived from an EMBL/GenBank/DDBJ whole genome shotgun (WGS) entry which is preliminary data.</text>
</comment>
<feature type="transmembrane region" description="Helical" evidence="5">
    <location>
        <begin position="12"/>
        <end position="31"/>
    </location>
</feature>
<accession>A0ABW1VK54</accession>
<evidence type="ECO:0000256" key="5">
    <source>
        <dbReference type="SAM" id="Phobius"/>
    </source>
</evidence>